<feature type="region of interest" description="Disordered" evidence="1">
    <location>
        <begin position="48"/>
        <end position="78"/>
    </location>
</feature>
<dbReference type="EMBL" id="OX451739">
    <property type="protein sequence ID" value="CAI8610674.1"/>
    <property type="molecule type" value="Genomic_DNA"/>
</dbReference>
<name>A0AAV1ANM0_VICFA</name>
<evidence type="ECO:0000313" key="3">
    <source>
        <dbReference type="Proteomes" id="UP001157006"/>
    </source>
</evidence>
<keyword evidence="3" id="KW-1185">Reference proteome</keyword>
<feature type="compositionally biased region" description="Basic and acidic residues" evidence="1">
    <location>
        <begin position="61"/>
        <end position="78"/>
    </location>
</feature>
<accession>A0AAV1ANM0</accession>
<evidence type="ECO:0000313" key="2">
    <source>
        <dbReference type="EMBL" id="CAI8610674.1"/>
    </source>
</evidence>
<sequence>MVIVRLMEKAIMLLHCHPDGYAKAKGAGTSDTKVETISKESDRRLLLETGGGEPQSILQNQDRRSESKEETDKLYSESIPGEREEPCMYTTIYVHTPMQPSRPARISDRTRISIIDSLFLVFKCANINVRRGLPPLVLTLVHLGMMMGSHNSKRRMKPFETKSPLRKRRRKISVAFTGCIPYLRSRASIGFKPAFLAWPSGKKKRSFNLSNSAREGVPVLDSFFARA</sequence>
<gene>
    <name evidence="2" type="ORF">VFH_IV193680</name>
</gene>
<proteinExistence type="predicted"/>
<evidence type="ECO:0000256" key="1">
    <source>
        <dbReference type="SAM" id="MobiDB-lite"/>
    </source>
</evidence>
<protein>
    <submittedName>
        <fullName evidence="2">Uncharacterized protein</fullName>
    </submittedName>
</protein>
<dbReference type="AlphaFoldDB" id="A0AAV1ANM0"/>
<reference evidence="2 3" key="1">
    <citation type="submission" date="2023-01" db="EMBL/GenBank/DDBJ databases">
        <authorList>
            <person name="Kreplak J."/>
        </authorList>
    </citation>
    <scope>NUCLEOTIDE SEQUENCE [LARGE SCALE GENOMIC DNA]</scope>
</reference>
<dbReference type="Proteomes" id="UP001157006">
    <property type="component" value="Chromosome 4"/>
</dbReference>
<organism evidence="2 3">
    <name type="scientific">Vicia faba</name>
    <name type="common">Broad bean</name>
    <name type="synonym">Faba vulgaris</name>
    <dbReference type="NCBI Taxonomy" id="3906"/>
    <lineage>
        <taxon>Eukaryota</taxon>
        <taxon>Viridiplantae</taxon>
        <taxon>Streptophyta</taxon>
        <taxon>Embryophyta</taxon>
        <taxon>Tracheophyta</taxon>
        <taxon>Spermatophyta</taxon>
        <taxon>Magnoliopsida</taxon>
        <taxon>eudicotyledons</taxon>
        <taxon>Gunneridae</taxon>
        <taxon>Pentapetalae</taxon>
        <taxon>rosids</taxon>
        <taxon>fabids</taxon>
        <taxon>Fabales</taxon>
        <taxon>Fabaceae</taxon>
        <taxon>Papilionoideae</taxon>
        <taxon>50 kb inversion clade</taxon>
        <taxon>NPAAA clade</taxon>
        <taxon>Hologalegina</taxon>
        <taxon>IRL clade</taxon>
        <taxon>Fabeae</taxon>
        <taxon>Vicia</taxon>
    </lineage>
</organism>